<feature type="transmembrane region" description="Helical" evidence="1">
    <location>
        <begin position="79"/>
        <end position="101"/>
    </location>
</feature>
<evidence type="ECO:0000313" key="2">
    <source>
        <dbReference type="EMBL" id="SDJ80871.1"/>
    </source>
</evidence>
<dbReference type="RefSeq" id="WP_093211537.1">
    <property type="nucleotide sequence ID" value="NZ_FNFL01000001.1"/>
</dbReference>
<gene>
    <name evidence="2" type="ORF">SAMN05216243_0955</name>
</gene>
<feature type="transmembrane region" description="Helical" evidence="1">
    <location>
        <begin position="12"/>
        <end position="35"/>
    </location>
</feature>
<accession>A0A1G8WRP7</accession>
<protein>
    <submittedName>
        <fullName evidence="2">Uncharacterized protein</fullName>
    </submittedName>
</protein>
<evidence type="ECO:0000256" key="1">
    <source>
        <dbReference type="SAM" id="Phobius"/>
    </source>
</evidence>
<reference evidence="2 3" key="1">
    <citation type="submission" date="2016-10" db="EMBL/GenBank/DDBJ databases">
        <authorList>
            <person name="de Groot N.N."/>
        </authorList>
    </citation>
    <scope>NUCLEOTIDE SEQUENCE [LARGE SCALE GENOMIC DNA]</scope>
    <source>
        <strain evidence="2 3">CGMCC 1.6502</strain>
    </source>
</reference>
<dbReference type="Proteomes" id="UP000198694">
    <property type="component" value="Unassembled WGS sequence"/>
</dbReference>
<feature type="transmembrane region" description="Helical" evidence="1">
    <location>
        <begin position="41"/>
        <end position="58"/>
    </location>
</feature>
<keyword evidence="1" id="KW-1133">Transmembrane helix</keyword>
<keyword evidence="1" id="KW-0812">Transmembrane</keyword>
<dbReference type="AlphaFoldDB" id="A0A1G8WRP7"/>
<dbReference type="OrthoDB" id="2428268at2"/>
<dbReference type="EMBL" id="FNFL01000001">
    <property type="protein sequence ID" value="SDJ80871.1"/>
    <property type="molecule type" value="Genomic_DNA"/>
</dbReference>
<organism evidence="2 3">
    <name type="scientific">Sediminibacillus albus</name>
    <dbReference type="NCBI Taxonomy" id="407036"/>
    <lineage>
        <taxon>Bacteria</taxon>
        <taxon>Bacillati</taxon>
        <taxon>Bacillota</taxon>
        <taxon>Bacilli</taxon>
        <taxon>Bacillales</taxon>
        <taxon>Bacillaceae</taxon>
        <taxon>Sediminibacillus</taxon>
    </lineage>
</organism>
<sequence>MRHLSVFMELIRIIFLFGLLGGLAWELFGNIYSVSGKVEEFRWLGGIAIYLALFVLYRNKLQFSGWYKGNGRVRLSRPVTWTLLASGVFLFILPFLLAIIVS</sequence>
<keyword evidence="1" id="KW-0472">Membrane</keyword>
<evidence type="ECO:0000313" key="3">
    <source>
        <dbReference type="Proteomes" id="UP000198694"/>
    </source>
</evidence>
<keyword evidence="3" id="KW-1185">Reference proteome</keyword>
<proteinExistence type="predicted"/>
<name>A0A1G8WRP7_9BACI</name>